<evidence type="ECO:0000313" key="3">
    <source>
        <dbReference type="Proteomes" id="UP001501725"/>
    </source>
</evidence>
<organism evidence="2 3">
    <name type="scientific">Flaviaesturariibacter amylovorans</name>
    <dbReference type="NCBI Taxonomy" id="1084520"/>
    <lineage>
        <taxon>Bacteria</taxon>
        <taxon>Pseudomonadati</taxon>
        <taxon>Bacteroidota</taxon>
        <taxon>Chitinophagia</taxon>
        <taxon>Chitinophagales</taxon>
        <taxon>Chitinophagaceae</taxon>
        <taxon>Flaviaestuariibacter</taxon>
    </lineage>
</organism>
<accession>A0ABP8HGY2</accession>
<sequence>MKKITLSLLAAGMALASVAAVQNDPGKKDKKKDKTECSKKCTQKKECKKA</sequence>
<gene>
    <name evidence="2" type="ORF">GCM10023184_36120</name>
</gene>
<evidence type="ECO:0000256" key="1">
    <source>
        <dbReference type="SAM" id="SignalP"/>
    </source>
</evidence>
<name>A0ABP8HGY2_9BACT</name>
<feature type="chain" id="PRO_5045948497" evidence="1">
    <location>
        <begin position="20"/>
        <end position="50"/>
    </location>
</feature>
<dbReference type="RefSeq" id="WP_345257222.1">
    <property type="nucleotide sequence ID" value="NZ_BAABGY010000011.1"/>
</dbReference>
<dbReference type="EMBL" id="BAABGY010000011">
    <property type="protein sequence ID" value="GAA4339193.1"/>
    <property type="molecule type" value="Genomic_DNA"/>
</dbReference>
<protein>
    <submittedName>
        <fullName evidence="2">Uncharacterized protein</fullName>
    </submittedName>
</protein>
<feature type="signal peptide" evidence="1">
    <location>
        <begin position="1"/>
        <end position="19"/>
    </location>
</feature>
<dbReference type="Proteomes" id="UP001501725">
    <property type="component" value="Unassembled WGS sequence"/>
</dbReference>
<keyword evidence="3" id="KW-1185">Reference proteome</keyword>
<proteinExistence type="predicted"/>
<keyword evidence="1" id="KW-0732">Signal</keyword>
<evidence type="ECO:0000313" key="2">
    <source>
        <dbReference type="EMBL" id="GAA4339193.1"/>
    </source>
</evidence>
<reference evidence="3" key="1">
    <citation type="journal article" date="2019" name="Int. J. Syst. Evol. Microbiol.">
        <title>The Global Catalogue of Microorganisms (GCM) 10K type strain sequencing project: providing services to taxonomists for standard genome sequencing and annotation.</title>
        <authorList>
            <consortium name="The Broad Institute Genomics Platform"/>
            <consortium name="The Broad Institute Genome Sequencing Center for Infectious Disease"/>
            <person name="Wu L."/>
            <person name="Ma J."/>
        </authorList>
    </citation>
    <scope>NUCLEOTIDE SEQUENCE [LARGE SCALE GENOMIC DNA]</scope>
    <source>
        <strain evidence="3">JCM 17919</strain>
    </source>
</reference>
<comment type="caution">
    <text evidence="2">The sequence shown here is derived from an EMBL/GenBank/DDBJ whole genome shotgun (WGS) entry which is preliminary data.</text>
</comment>